<evidence type="ECO:0000313" key="2">
    <source>
        <dbReference type="EMBL" id="CAI3981855.1"/>
    </source>
</evidence>
<protein>
    <submittedName>
        <fullName evidence="2">Uncharacterized protein</fullName>
    </submittedName>
</protein>
<dbReference type="OrthoDB" id="422044at2759"/>
<gene>
    <name evidence="2" type="ORF">C1SCF055_LOCUS9605</name>
</gene>
<dbReference type="EMBL" id="CAMXCT030000668">
    <property type="protein sequence ID" value="CAL4769167.1"/>
    <property type="molecule type" value="Genomic_DNA"/>
</dbReference>
<feature type="compositionally biased region" description="Polar residues" evidence="1">
    <location>
        <begin position="1"/>
        <end position="11"/>
    </location>
</feature>
<evidence type="ECO:0000313" key="4">
    <source>
        <dbReference type="Proteomes" id="UP001152797"/>
    </source>
</evidence>
<name>A0A9P1BYJ3_9DINO</name>
<dbReference type="Proteomes" id="UP001152797">
    <property type="component" value="Unassembled WGS sequence"/>
</dbReference>
<dbReference type="EMBL" id="CAMXCT020000668">
    <property type="protein sequence ID" value="CAL1135230.1"/>
    <property type="molecule type" value="Genomic_DNA"/>
</dbReference>
<dbReference type="AlphaFoldDB" id="A0A9P1BYJ3"/>
<evidence type="ECO:0000256" key="1">
    <source>
        <dbReference type="SAM" id="MobiDB-lite"/>
    </source>
</evidence>
<evidence type="ECO:0000313" key="3">
    <source>
        <dbReference type="EMBL" id="CAL1135230.1"/>
    </source>
</evidence>
<proteinExistence type="predicted"/>
<sequence length="383" mass="41601">MQAAQAQTRPLQPTPHGNPPHFCRCNQQLLQLRPESSTDARLRKLEERQDFSETALAALQMQVEEGLRRCSTCLPQGDGEAREAREAGELAQHRSGNRYCRFNCSQQQSLMATVPCLQPPMANWHNDLNMTRPKVVHPQPGSMLGANQVPPAVPLMLSPVPAASCMLTPRVPPSGPPMQRPPAVQTALKPDMGNASDVPPLPTRPVVGITSATMEDRNDPHFWQTQLDTSFSVASTVSRTPLSPSPVKVESSYVPRVAAATSPAAVSTRASVPPPSTTATSCLSARAPATLPPTSLGSLGKTIQMSETRHDGTSQVKATELLKTKLSRLMMNDMVVDPYEGLRLTPINEQPFQAIASIARQAQQSLVDRFLSRTCEICEVNRI</sequence>
<reference evidence="2" key="1">
    <citation type="submission" date="2022-10" db="EMBL/GenBank/DDBJ databases">
        <authorList>
            <person name="Chen Y."/>
            <person name="Dougan E. K."/>
            <person name="Chan C."/>
            <person name="Rhodes N."/>
            <person name="Thang M."/>
        </authorList>
    </citation>
    <scope>NUCLEOTIDE SEQUENCE</scope>
</reference>
<keyword evidence="4" id="KW-1185">Reference proteome</keyword>
<dbReference type="EMBL" id="CAMXCT010000668">
    <property type="protein sequence ID" value="CAI3981855.1"/>
    <property type="molecule type" value="Genomic_DNA"/>
</dbReference>
<organism evidence="2">
    <name type="scientific">Cladocopium goreaui</name>
    <dbReference type="NCBI Taxonomy" id="2562237"/>
    <lineage>
        <taxon>Eukaryota</taxon>
        <taxon>Sar</taxon>
        <taxon>Alveolata</taxon>
        <taxon>Dinophyceae</taxon>
        <taxon>Suessiales</taxon>
        <taxon>Symbiodiniaceae</taxon>
        <taxon>Cladocopium</taxon>
    </lineage>
</organism>
<comment type="caution">
    <text evidence="2">The sequence shown here is derived from an EMBL/GenBank/DDBJ whole genome shotgun (WGS) entry which is preliminary data.</text>
</comment>
<reference evidence="3" key="2">
    <citation type="submission" date="2024-04" db="EMBL/GenBank/DDBJ databases">
        <authorList>
            <person name="Chen Y."/>
            <person name="Shah S."/>
            <person name="Dougan E. K."/>
            <person name="Thang M."/>
            <person name="Chan C."/>
        </authorList>
    </citation>
    <scope>NUCLEOTIDE SEQUENCE [LARGE SCALE GENOMIC DNA]</scope>
</reference>
<accession>A0A9P1BYJ3</accession>
<feature type="region of interest" description="Disordered" evidence="1">
    <location>
        <begin position="1"/>
        <end position="20"/>
    </location>
</feature>